<reference evidence="1 2" key="1">
    <citation type="journal article" date="2018" name="PLoS Genet.">
        <title>Population sequencing reveals clonal diversity and ancestral inbreeding in the grapevine cultivar Chardonnay.</title>
        <authorList>
            <person name="Roach M.J."/>
            <person name="Johnson D.L."/>
            <person name="Bohlmann J."/>
            <person name="van Vuuren H.J."/>
            <person name="Jones S.J."/>
            <person name="Pretorius I.S."/>
            <person name="Schmidt S.A."/>
            <person name="Borneman A.R."/>
        </authorList>
    </citation>
    <scope>NUCLEOTIDE SEQUENCE [LARGE SCALE GENOMIC DNA]</scope>
    <source>
        <strain evidence="2">cv. Chardonnay</strain>
        <tissue evidence="1">Leaf</tissue>
    </source>
</reference>
<evidence type="ECO:0000313" key="1">
    <source>
        <dbReference type="EMBL" id="RVW90070.1"/>
    </source>
</evidence>
<dbReference type="EMBL" id="QGNW01000158">
    <property type="protein sequence ID" value="RVW90070.1"/>
    <property type="molecule type" value="Genomic_DNA"/>
</dbReference>
<sequence>MKCFLLSASKKAWVMVEPQLVDGSSMIVKKSGGGVELSGMNQNVNMEQGRQESMKNFNKEEPWCSYCKKACHDKP</sequence>
<proteinExistence type="predicted"/>
<organism evidence="1 2">
    <name type="scientific">Vitis vinifera</name>
    <name type="common">Grape</name>
    <dbReference type="NCBI Taxonomy" id="29760"/>
    <lineage>
        <taxon>Eukaryota</taxon>
        <taxon>Viridiplantae</taxon>
        <taxon>Streptophyta</taxon>
        <taxon>Embryophyta</taxon>
        <taxon>Tracheophyta</taxon>
        <taxon>Spermatophyta</taxon>
        <taxon>Magnoliopsida</taxon>
        <taxon>eudicotyledons</taxon>
        <taxon>Gunneridae</taxon>
        <taxon>Pentapetalae</taxon>
        <taxon>rosids</taxon>
        <taxon>Vitales</taxon>
        <taxon>Vitaceae</taxon>
        <taxon>Viteae</taxon>
        <taxon>Vitis</taxon>
    </lineage>
</organism>
<name>A0A438I0A7_VITVI</name>
<comment type="caution">
    <text evidence="1">The sequence shown here is derived from an EMBL/GenBank/DDBJ whole genome shotgun (WGS) entry which is preliminary data.</text>
</comment>
<accession>A0A438I0A7</accession>
<dbReference type="AlphaFoldDB" id="A0A438I0A7"/>
<evidence type="ECO:0000313" key="2">
    <source>
        <dbReference type="Proteomes" id="UP000288805"/>
    </source>
</evidence>
<protein>
    <submittedName>
        <fullName evidence="1">Uncharacterized protein</fullName>
    </submittedName>
</protein>
<dbReference type="Proteomes" id="UP000288805">
    <property type="component" value="Unassembled WGS sequence"/>
</dbReference>
<gene>
    <name evidence="1" type="ORF">CK203_035927</name>
</gene>